<evidence type="ECO:0000313" key="3">
    <source>
        <dbReference type="Proteomes" id="UP000000267"/>
    </source>
</evidence>
<dbReference type="InParanoid" id="A7TK24"/>
<dbReference type="HOGENOM" id="CLU_009521_0_0_1"/>
<dbReference type="FunCoup" id="A7TK24">
    <property type="interactions" value="50"/>
</dbReference>
<dbReference type="GeneID" id="5545587"/>
<dbReference type="Proteomes" id="UP000000267">
    <property type="component" value="Unassembled WGS sequence"/>
</dbReference>
<dbReference type="Gene3D" id="3.40.50.300">
    <property type="entry name" value="P-loop containing nucleotide triphosphate hydrolases"/>
    <property type="match status" value="1"/>
</dbReference>
<sequence>MNIRAFRSVIDRQSSVYRGIMTQPSRNFKRARRNGQREDVVSNAMNKLSHVELSDEQKQLRSKVMGFIRDNLSNYDSKEGPAMYVIEGNAGTGKSVILNALFDEIQKIANTGEDPDDVLNNTSNYLVVNHPEMLKLYVRISKSLKYVTKSSLERPTSLINALGKSQKMADVVIIDEAHLLSTSKDAFKRFYGQNQLEELMKISKVLVLVYDDKQALRMGSYWDENTRNGSNLKAFYDMVPKDRKGWYNLKQQFRVTAPDDVLNWIHQISTVGAIPEFPKSSLKDDSKDNGFDFKIWDDCGEMYDALRDLDTKYGQCRMLATYDFPYRLDGKDYYVTCGDSFKVRWDRYTPREVTPWSERADTIDEVGSVYTIQGFDLNYAGVILGRSVTYDAANDCLKLDIDLYDDHAGFTKKKNIHDVKQVKEKIIMNSINVLLTRGVKGLYVYAWDPELRERLRKSQQV</sequence>
<dbReference type="EMBL" id="DS480405">
    <property type="protein sequence ID" value="EDO17370.1"/>
    <property type="molecule type" value="Genomic_DNA"/>
</dbReference>
<dbReference type="KEGG" id="vpo:Kpol_1060p26"/>
<evidence type="ECO:0000313" key="2">
    <source>
        <dbReference type="EMBL" id="EDO17370.1"/>
    </source>
</evidence>
<dbReference type="OMA" id="LRMGSYW"/>
<dbReference type="SUPFAM" id="SSF52540">
    <property type="entry name" value="P-loop containing nucleoside triphosphate hydrolases"/>
    <property type="match status" value="1"/>
</dbReference>
<dbReference type="AlphaFoldDB" id="A7TK24"/>
<dbReference type="eggNOG" id="ENOG502QRC1">
    <property type="taxonomic scope" value="Eukaryota"/>
</dbReference>
<dbReference type="Pfam" id="PF09848">
    <property type="entry name" value="SLFN-g3_helicase"/>
    <property type="match status" value="1"/>
</dbReference>
<dbReference type="PhylomeDB" id="A7TK24"/>
<dbReference type="RefSeq" id="XP_001645228.1">
    <property type="nucleotide sequence ID" value="XM_001645178.1"/>
</dbReference>
<accession>A7TK24</accession>
<feature type="domain" description="Schlafen group 3-like DNA/RNA helicase" evidence="1">
    <location>
        <begin position="82"/>
        <end position="448"/>
    </location>
</feature>
<evidence type="ECO:0000259" key="1">
    <source>
        <dbReference type="Pfam" id="PF09848"/>
    </source>
</evidence>
<keyword evidence="3" id="KW-1185">Reference proteome</keyword>
<dbReference type="InterPro" id="IPR027417">
    <property type="entry name" value="P-loop_NTPase"/>
</dbReference>
<proteinExistence type="predicted"/>
<name>A7TK24_VANPO</name>
<dbReference type="OrthoDB" id="411123at2759"/>
<dbReference type="InterPro" id="IPR018647">
    <property type="entry name" value="SLFN_3-like_DNA/RNA_helicase"/>
</dbReference>
<protein>
    <recommendedName>
        <fullName evidence="1">Schlafen group 3-like DNA/RNA helicase domain-containing protein</fullName>
    </recommendedName>
</protein>
<organism evidence="3">
    <name type="scientific">Vanderwaltozyma polyspora (strain ATCC 22028 / DSM 70294 / BCRC 21397 / CBS 2163 / NBRC 10782 / NRRL Y-8283 / UCD 57-17)</name>
    <name type="common">Kluyveromyces polysporus</name>
    <dbReference type="NCBI Taxonomy" id="436907"/>
    <lineage>
        <taxon>Eukaryota</taxon>
        <taxon>Fungi</taxon>
        <taxon>Dikarya</taxon>
        <taxon>Ascomycota</taxon>
        <taxon>Saccharomycotina</taxon>
        <taxon>Saccharomycetes</taxon>
        <taxon>Saccharomycetales</taxon>
        <taxon>Saccharomycetaceae</taxon>
        <taxon>Vanderwaltozyma</taxon>
    </lineage>
</organism>
<gene>
    <name evidence="2" type="ORF">Kpol_1060p26</name>
</gene>
<reference evidence="2 3" key="1">
    <citation type="journal article" date="2007" name="Proc. Natl. Acad. Sci. U.S.A.">
        <title>Independent sorting-out of thousands of duplicated gene pairs in two yeast species descended from a whole-genome duplication.</title>
        <authorList>
            <person name="Scannell D.R."/>
            <person name="Frank A.C."/>
            <person name="Conant G.C."/>
            <person name="Byrne K.P."/>
            <person name="Woolfit M."/>
            <person name="Wolfe K.H."/>
        </authorList>
    </citation>
    <scope>NUCLEOTIDE SEQUENCE [LARGE SCALE GENOMIC DNA]</scope>
    <source>
        <strain evidence="3">ATCC 22028 / DSM 70294 / BCRC 21397 / CBS 2163 / NBRC 10782 / NRRL Y-8283 / UCD 57-17</strain>
    </source>
</reference>